<dbReference type="EMBL" id="CAJNOC010000030">
    <property type="protein sequence ID" value="CAF0708236.1"/>
    <property type="molecule type" value="Genomic_DNA"/>
</dbReference>
<dbReference type="AlphaFoldDB" id="A0A813MBE0"/>
<dbReference type="SMART" id="SM00355">
    <property type="entry name" value="ZnF_C2H2"/>
    <property type="match status" value="3"/>
</dbReference>
<dbReference type="GO" id="GO:0008270">
    <property type="term" value="F:zinc ion binding"/>
    <property type="evidence" value="ECO:0007669"/>
    <property type="project" value="UniProtKB-KW"/>
</dbReference>
<dbReference type="Gene3D" id="3.30.160.60">
    <property type="entry name" value="Classic Zinc Finger"/>
    <property type="match status" value="1"/>
</dbReference>
<dbReference type="PROSITE" id="PS50157">
    <property type="entry name" value="ZINC_FINGER_C2H2_2"/>
    <property type="match status" value="1"/>
</dbReference>
<evidence type="ECO:0000313" key="5">
    <source>
        <dbReference type="Proteomes" id="UP000663879"/>
    </source>
</evidence>
<keyword evidence="1" id="KW-0863">Zinc-finger</keyword>
<comment type="caution">
    <text evidence="4">The sequence shown here is derived from an EMBL/GenBank/DDBJ whole genome shotgun (WGS) entry which is preliminary data.</text>
</comment>
<accession>A0A813MBE0</accession>
<evidence type="ECO:0000313" key="4">
    <source>
        <dbReference type="EMBL" id="CAF0708236.1"/>
    </source>
</evidence>
<dbReference type="SUPFAM" id="SSF57667">
    <property type="entry name" value="beta-beta-alpha zinc fingers"/>
    <property type="match status" value="1"/>
</dbReference>
<proteinExistence type="predicted"/>
<name>A0A813MBE0_9BILA</name>
<sequence>MEIENIVEVNLKENHGKMLPSSSSSASHLCKDCFRTFKDINNYKEHRFQEHHITEYPNIRKCSMCSYATLLKSKYDCHMRCHLNNKVIKCNRCDYSTINIRHMSRHERMHMVTSSDKIKTKTSAFHSFGKKKYLKKALESTEKSKSQEEKFQNINFEMIKNIITQHLEKQKSEQELLDTGSHSNIITPPTSVQSDSNSPQKYTPISPPPPTALQHRVYTQEQQEYFYPMYQPPLPLFPFYQKFSNIPNYEQMPHFHDSTGFCRYTTELEFLRKNVYKLLAYLMPHIVQMFNIDINSVEKSQQIDKLIDYLLINNNNNNNQINNETLGNRMI</sequence>
<evidence type="ECO:0000256" key="2">
    <source>
        <dbReference type="SAM" id="MobiDB-lite"/>
    </source>
</evidence>
<evidence type="ECO:0000256" key="1">
    <source>
        <dbReference type="PROSITE-ProRule" id="PRU00042"/>
    </source>
</evidence>
<dbReference type="InterPro" id="IPR013087">
    <property type="entry name" value="Znf_C2H2_type"/>
</dbReference>
<keyword evidence="5" id="KW-1185">Reference proteome</keyword>
<keyword evidence="1" id="KW-0479">Metal-binding</keyword>
<reference evidence="4" key="1">
    <citation type="submission" date="2021-02" db="EMBL/GenBank/DDBJ databases">
        <authorList>
            <person name="Nowell W R."/>
        </authorList>
    </citation>
    <scope>NUCLEOTIDE SEQUENCE</scope>
    <source>
        <strain evidence="4">Ploen Becks lab</strain>
    </source>
</reference>
<dbReference type="PROSITE" id="PS00028">
    <property type="entry name" value="ZINC_FINGER_C2H2_1"/>
    <property type="match status" value="1"/>
</dbReference>
<organism evidence="4 5">
    <name type="scientific">Brachionus calyciflorus</name>
    <dbReference type="NCBI Taxonomy" id="104777"/>
    <lineage>
        <taxon>Eukaryota</taxon>
        <taxon>Metazoa</taxon>
        <taxon>Spiralia</taxon>
        <taxon>Gnathifera</taxon>
        <taxon>Rotifera</taxon>
        <taxon>Eurotatoria</taxon>
        <taxon>Monogononta</taxon>
        <taxon>Pseudotrocha</taxon>
        <taxon>Ploima</taxon>
        <taxon>Brachionidae</taxon>
        <taxon>Brachionus</taxon>
    </lineage>
</organism>
<dbReference type="OrthoDB" id="427030at2759"/>
<feature type="domain" description="C2H2-type" evidence="3">
    <location>
        <begin position="28"/>
        <end position="57"/>
    </location>
</feature>
<gene>
    <name evidence="4" type="ORF">OXX778_LOCUS580</name>
</gene>
<dbReference type="Proteomes" id="UP000663879">
    <property type="component" value="Unassembled WGS sequence"/>
</dbReference>
<feature type="compositionally biased region" description="Polar residues" evidence="2">
    <location>
        <begin position="180"/>
        <end position="203"/>
    </location>
</feature>
<evidence type="ECO:0000259" key="3">
    <source>
        <dbReference type="PROSITE" id="PS50157"/>
    </source>
</evidence>
<keyword evidence="1" id="KW-0862">Zinc</keyword>
<protein>
    <recommendedName>
        <fullName evidence="3">C2H2-type domain-containing protein</fullName>
    </recommendedName>
</protein>
<feature type="region of interest" description="Disordered" evidence="2">
    <location>
        <begin position="171"/>
        <end position="210"/>
    </location>
</feature>
<dbReference type="InterPro" id="IPR036236">
    <property type="entry name" value="Znf_C2H2_sf"/>
</dbReference>